<gene>
    <name evidence="2" type="ORF">XarjCFBP7645_19875</name>
</gene>
<dbReference type="Proteomes" id="UP000239204">
    <property type="component" value="Unassembled WGS sequence"/>
</dbReference>
<dbReference type="AlphaFoldDB" id="A0A2S7A8F5"/>
<reference evidence="2 3" key="1">
    <citation type="submission" date="2016-08" db="EMBL/GenBank/DDBJ databases">
        <title>Evolution of the type three secretion system and type three effector repertoires in Xanthomonas.</title>
        <authorList>
            <person name="Merda D."/>
            <person name="Briand M."/>
            <person name="Bosis E."/>
            <person name="Rousseau C."/>
            <person name="Portier P."/>
            <person name="Jacques M.-A."/>
            <person name="Fischer-Le Saux M."/>
        </authorList>
    </citation>
    <scope>NUCLEOTIDE SEQUENCE [LARGE SCALE GENOMIC DNA]</scope>
    <source>
        <strain evidence="2 3">CFBP 7645</strain>
    </source>
</reference>
<sequence length="128" mass="13999">MRKGIRHIRNGSETAKVKGADQIASHQTATRCAQLATMHTDHPDGTLPAHRRGTLSGMDAAPEPTRTYLRRVLRWWAGKGLAAKPWIVCSAPDLSAWSACIATPRIKQPSLRALASLRRAPSLESKAR</sequence>
<evidence type="ECO:0000313" key="3">
    <source>
        <dbReference type="Proteomes" id="UP000239204"/>
    </source>
</evidence>
<protein>
    <submittedName>
        <fullName evidence="2">Uncharacterized protein</fullName>
    </submittedName>
</protein>
<proteinExistence type="predicted"/>
<organism evidence="2 3">
    <name type="scientific">Xanthomonas arboricola</name>
    <dbReference type="NCBI Taxonomy" id="56448"/>
    <lineage>
        <taxon>Bacteria</taxon>
        <taxon>Pseudomonadati</taxon>
        <taxon>Pseudomonadota</taxon>
        <taxon>Gammaproteobacteria</taxon>
        <taxon>Lysobacterales</taxon>
        <taxon>Lysobacteraceae</taxon>
        <taxon>Xanthomonas</taxon>
    </lineage>
</organism>
<evidence type="ECO:0000256" key="1">
    <source>
        <dbReference type="SAM" id="MobiDB-lite"/>
    </source>
</evidence>
<accession>A0A2S7A8F5</accession>
<dbReference type="EMBL" id="MIGY01000004">
    <property type="protein sequence ID" value="PPU04981.1"/>
    <property type="molecule type" value="Genomic_DNA"/>
</dbReference>
<evidence type="ECO:0000313" key="2">
    <source>
        <dbReference type="EMBL" id="PPU04981.1"/>
    </source>
</evidence>
<name>A0A2S7A8F5_9XANT</name>
<comment type="caution">
    <text evidence="2">The sequence shown here is derived from an EMBL/GenBank/DDBJ whole genome shotgun (WGS) entry which is preliminary data.</text>
</comment>
<feature type="region of interest" description="Disordered" evidence="1">
    <location>
        <begin position="39"/>
        <end position="61"/>
    </location>
</feature>